<organism evidence="3 4">
    <name type="scientific">Methylomirabilis oxygeniifera</name>
    <dbReference type="NCBI Taxonomy" id="671143"/>
    <lineage>
        <taxon>Bacteria</taxon>
        <taxon>Candidatus Methylomirabilota</taxon>
        <taxon>Candidatus Methylomirabilia</taxon>
        <taxon>Candidatus Methylomirabilales</taxon>
        <taxon>Candidatus Methylomirabilaceae</taxon>
        <taxon>Candidatus Methylomirabilis</taxon>
    </lineage>
</organism>
<gene>
    <name evidence="3" type="ORF">DAMO_1731</name>
</gene>
<proteinExistence type="predicted"/>
<keyword evidence="2" id="KW-0812">Transmembrane</keyword>
<evidence type="ECO:0000256" key="2">
    <source>
        <dbReference type="SAM" id="Phobius"/>
    </source>
</evidence>
<feature type="compositionally biased region" description="Basic and acidic residues" evidence="1">
    <location>
        <begin position="181"/>
        <end position="191"/>
    </location>
</feature>
<keyword evidence="2" id="KW-0472">Membrane</keyword>
<name>D5MGA8_METO1</name>
<dbReference type="KEGG" id="mox:DAMO_1731"/>
<evidence type="ECO:0000256" key="1">
    <source>
        <dbReference type="SAM" id="MobiDB-lite"/>
    </source>
</evidence>
<feature type="region of interest" description="Disordered" evidence="1">
    <location>
        <begin position="158"/>
        <end position="191"/>
    </location>
</feature>
<evidence type="ECO:0000313" key="4">
    <source>
        <dbReference type="Proteomes" id="UP000006898"/>
    </source>
</evidence>
<evidence type="ECO:0008006" key="5">
    <source>
        <dbReference type="Google" id="ProtNLM"/>
    </source>
</evidence>
<keyword evidence="2" id="KW-1133">Transmembrane helix</keyword>
<accession>D5MGA8</accession>
<reference evidence="3 4" key="1">
    <citation type="journal article" date="2010" name="Nature">
        <title>Nitrite-driven anaerobic methane oxidation by oxygenic bacteria.</title>
        <authorList>
            <person name="Ettwig K.F."/>
            <person name="Butler M.K."/>
            <person name="Le Paslier D."/>
            <person name="Pelletier E."/>
            <person name="Mangenot S."/>
            <person name="Kuypers M.M.M."/>
            <person name="Schreiber F."/>
            <person name="Dutilh B.E."/>
            <person name="Zedelius J."/>
            <person name="de Beer D."/>
            <person name="Gloerich J."/>
            <person name="Wessels H.J.C.T."/>
            <person name="van Allen T."/>
            <person name="Luesken F."/>
            <person name="Wu M."/>
            <person name="van de Pas-Schoonen K.T."/>
            <person name="Op den Camp H.J.M."/>
            <person name="Janssen-Megens E.M."/>
            <person name="Francoijs K-J."/>
            <person name="Stunnenberg H."/>
            <person name="Weissenbach J."/>
            <person name="Jetten M.S.M."/>
            <person name="Strous M."/>
        </authorList>
    </citation>
    <scope>NUCLEOTIDE SEQUENCE [LARGE SCALE GENOMIC DNA]</scope>
</reference>
<dbReference type="STRING" id="671143.DAMO_1731"/>
<protein>
    <recommendedName>
        <fullName evidence="5">DUF2802 domain-containing protein</fullName>
    </recommendedName>
</protein>
<evidence type="ECO:0000313" key="3">
    <source>
        <dbReference type="EMBL" id="CBE68789.1"/>
    </source>
</evidence>
<dbReference type="AlphaFoldDB" id="D5MGA8"/>
<dbReference type="HOGENOM" id="CLU_1419151_0_0_0"/>
<dbReference type="EMBL" id="FP565575">
    <property type="protein sequence ID" value="CBE68789.1"/>
    <property type="molecule type" value="Genomic_DNA"/>
</dbReference>
<dbReference type="Proteomes" id="UP000006898">
    <property type="component" value="Chromosome"/>
</dbReference>
<feature type="transmembrane region" description="Helical" evidence="2">
    <location>
        <begin position="25"/>
        <end position="44"/>
    </location>
</feature>
<sequence length="191" mass="20140">MSDWSASIVKDVDTFFVDLGVQEGAMIAALIVSLVSLCLVFVLLRRRPQGTTPQPSGNDVEPSEEVAQRVSDVAAAQAELRELVREFSVLAAQVLRTVDRNQALPRLPEAGGAALQLLDLGLTPAEAARATGMTMGEVALLMNLRKVKASTLHLPEMSSIGAEESADEVIGGNGKSNGRPIEGHGDGRQVG</sequence>